<reference evidence="1 2" key="1">
    <citation type="submission" date="2019-06" db="EMBL/GenBank/DDBJ databases">
        <title>Genomic Encyclopedia of Archaeal and Bacterial Type Strains, Phase II (KMG-II): from individual species to whole genera.</title>
        <authorList>
            <person name="Goeker M."/>
        </authorList>
    </citation>
    <scope>NUCLEOTIDE SEQUENCE [LARGE SCALE GENOMIC DNA]</scope>
    <source>
        <strain evidence="1 2">DSM 7270</strain>
    </source>
</reference>
<dbReference type="RefSeq" id="WP_142084580.1">
    <property type="nucleotide sequence ID" value="NZ_VFPV01000003.1"/>
</dbReference>
<dbReference type="Pfam" id="PF09720">
    <property type="entry name" value="Unstab_antitox"/>
    <property type="match status" value="1"/>
</dbReference>
<evidence type="ECO:0000313" key="2">
    <source>
        <dbReference type="Proteomes" id="UP000316993"/>
    </source>
</evidence>
<dbReference type="EMBL" id="VFPV01000003">
    <property type="protein sequence ID" value="TQN01416.1"/>
    <property type="molecule type" value="Genomic_DNA"/>
</dbReference>
<accession>A0A543L252</accession>
<dbReference type="NCBIfam" id="TIGR02574">
    <property type="entry name" value="stabl_TIGR02574"/>
    <property type="match status" value="1"/>
</dbReference>
<sequence length="77" mass="8295">MTTTAEALSAQAALLPPAERMQVVERILDSLDQPDAALDTLWAHEASDRLAAYRRGEIKAVALSDVIAKYSAAAQRT</sequence>
<dbReference type="Proteomes" id="UP000316993">
    <property type="component" value="Unassembled WGS sequence"/>
</dbReference>
<dbReference type="AlphaFoldDB" id="A0A543L252"/>
<dbReference type="InterPro" id="IPR013406">
    <property type="entry name" value="CHP02574_addiction_mod"/>
</dbReference>
<gene>
    <name evidence="1" type="ORF">BDD18_3383</name>
</gene>
<proteinExistence type="predicted"/>
<comment type="caution">
    <text evidence="1">The sequence shown here is derived from an EMBL/GenBank/DDBJ whole genome shotgun (WGS) entry which is preliminary data.</text>
</comment>
<protein>
    <submittedName>
        <fullName evidence="1">Putative addiction module component (TIGR02574 family)</fullName>
    </submittedName>
</protein>
<name>A0A543L252_9BURK</name>
<organism evidence="1 2">
    <name type="scientific">Acidovorax temperans</name>
    <dbReference type="NCBI Taxonomy" id="80878"/>
    <lineage>
        <taxon>Bacteria</taxon>
        <taxon>Pseudomonadati</taxon>
        <taxon>Pseudomonadota</taxon>
        <taxon>Betaproteobacteria</taxon>
        <taxon>Burkholderiales</taxon>
        <taxon>Comamonadaceae</taxon>
        <taxon>Acidovorax</taxon>
    </lineage>
</organism>
<evidence type="ECO:0000313" key="1">
    <source>
        <dbReference type="EMBL" id="TQN01416.1"/>
    </source>
</evidence>